<organism evidence="2 3">
    <name type="scientific">Exophiala xenobiotica</name>
    <dbReference type="NCBI Taxonomy" id="348802"/>
    <lineage>
        <taxon>Eukaryota</taxon>
        <taxon>Fungi</taxon>
        <taxon>Dikarya</taxon>
        <taxon>Ascomycota</taxon>
        <taxon>Pezizomycotina</taxon>
        <taxon>Eurotiomycetes</taxon>
        <taxon>Chaetothyriomycetidae</taxon>
        <taxon>Chaetothyriales</taxon>
        <taxon>Herpotrichiellaceae</taxon>
        <taxon>Exophiala</taxon>
    </lineage>
</organism>
<proteinExistence type="predicted"/>
<dbReference type="InterPro" id="IPR031352">
    <property type="entry name" value="SesA"/>
</dbReference>
<evidence type="ECO:0000259" key="1">
    <source>
        <dbReference type="Pfam" id="PF17107"/>
    </source>
</evidence>
<name>A0A0D2E5N1_9EURO</name>
<gene>
    <name evidence="2" type="ORF">PV05_09561</name>
</gene>
<dbReference type="Pfam" id="PF17107">
    <property type="entry name" value="SesA"/>
    <property type="match status" value="1"/>
</dbReference>
<sequence>MAEAIAVVGLTASVVQLVEISTKLIVRINDFSSSMDRCPRLFHDLQVRLPMLSQTLNQIAASSQSDGADQLLKRVVEECLGAVTLLEKKLDKILPVEGESGIRRMWKAVRSLSREKCVREASERLDHYLNVLTFRQCIQNGYQLQALVSNPANQPESSAINTCITIDDPDRIIPWISDSNQASQALETGITGLSKTTTRAWPSTATMFDSRTRCLRDRCICACHDTTSSSGRFWSWNISSPWALVRPCDRASCQDRTLKARYYVSFSRFKIPWSVKFCFELALGLNGCSISSSLQPVRVVPFTSPGFVLLWKCQTYQIGWSEARPALQNLFDEGKASPLDVDPAGKTWLEVTAASTNSIIF</sequence>
<dbReference type="Proteomes" id="UP000054342">
    <property type="component" value="Unassembled WGS sequence"/>
</dbReference>
<dbReference type="AlphaFoldDB" id="A0A0D2E5N1"/>
<dbReference type="HOGENOM" id="CLU_074634_0_0_1"/>
<dbReference type="RefSeq" id="XP_013311357.1">
    <property type="nucleotide sequence ID" value="XM_013455903.1"/>
</dbReference>
<feature type="domain" description="NACHT-NTPase and P-loop NTPases N-terminal" evidence="1">
    <location>
        <begin position="12"/>
        <end position="132"/>
    </location>
</feature>
<evidence type="ECO:0000313" key="3">
    <source>
        <dbReference type="Proteomes" id="UP000054342"/>
    </source>
</evidence>
<dbReference type="EMBL" id="KN847322">
    <property type="protein sequence ID" value="KIW50773.1"/>
    <property type="molecule type" value="Genomic_DNA"/>
</dbReference>
<reference evidence="2 3" key="1">
    <citation type="submission" date="2015-01" db="EMBL/GenBank/DDBJ databases">
        <title>The Genome Sequence of Exophiala xenobiotica CBS118157.</title>
        <authorList>
            <consortium name="The Broad Institute Genomics Platform"/>
            <person name="Cuomo C."/>
            <person name="de Hoog S."/>
            <person name="Gorbushina A."/>
            <person name="Stielow B."/>
            <person name="Teixiera M."/>
            <person name="Abouelleil A."/>
            <person name="Chapman S.B."/>
            <person name="Priest M."/>
            <person name="Young S.K."/>
            <person name="Wortman J."/>
            <person name="Nusbaum C."/>
            <person name="Birren B."/>
        </authorList>
    </citation>
    <scope>NUCLEOTIDE SEQUENCE [LARGE SCALE GENOMIC DNA]</scope>
    <source>
        <strain evidence="2 3">CBS 118157</strain>
    </source>
</reference>
<protein>
    <recommendedName>
        <fullName evidence="1">NACHT-NTPase and P-loop NTPases N-terminal domain-containing protein</fullName>
    </recommendedName>
</protein>
<evidence type="ECO:0000313" key="2">
    <source>
        <dbReference type="EMBL" id="KIW50773.1"/>
    </source>
</evidence>
<dbReference type="STRING" id="348802.A0A0D2E5N1"/>
<keyword evidence="3" id="KW-1185">Reference proteome</keyword>
<dbReference type="OrthoDB" id="3200163at2759"/>
<accession>A0A0D2E5N1</accession>
<dbReference type="GeneID" id="25331469"/>